<organism evidence="2 3">
    <name type="scientific">Aeoliella mucimassa</name>
    <dbReference type="NCBI Taxonomy" id="2527972"/>
    <lineage>
        <taxon>Bacteria</taxon>
        <taxon>Pseudomonadati</taxon>
        <taxon>Planctomycetota</taxon>
        <taxon>Planctomycetia</taxon>
        <taxon>Pirellulales</taxon>
        <taxon>Lacipirellulaceae</taxon>
        <taxon>Aeoliella</taxon>
    </lineage>
</organism>
<name>A0A518ARV0_9BACT</name>
<dbReference type="AlphaFoldDB" id="A0A518ARV0"/>
<reference evidence="2 3" key="1">
    <citation type="submission" date="2019-02" db="EMBL/GenBank/DDBJ databases">
        <title>Deep-cultivation of Planctomycetes and their phenomic and genomic characterization uncovers novel biology.</title>
        <authorList>
            <person name="Wiegand S."/>
            <person name="Jogler M."/>
            <person name="Boedeker C."/>
            <person name="Pinto D."/>
            <person name="Vollmers J."/>
            <person name="Rivas-Marin E."/>
            <person name="Kohn T."/>
            <person name="Peeters S.H."/>
            <person name="Heuer A."/>
            <person name="Rast P."/>
            <person name="Oberbeckmann S."/>
            <person name="Bunk B."/>
            <person name="Jeske O."/>
            <person name="Meyerdierks A."/>
            <person name="Storesund J.E."/>
            <person name="Kallscheuer N."/>
            <person name="Luecker S."/>
            <person name="Lage O.M."/>
            <person name="Pohl T."/>
            <person name="Merkel B.J."/>
            <person name="Hornburger P."/>
            <person name="Mueller R.-W."/>
            <person name="Bruemmer F."/>
            <person name="Labrenz M."/>
            <person name="Spormann A.M."/>
            <person name="Op den Camp H."/>
            <person name="Overmann J."/>
            <person name="Amann R."/>
            <person name="Jetten M.S.M."/>
            <person name="Mascher T."/>
            <person name="Medema M.H."/>
            <person name="Devos D.P."/>
            <person name="Kaster A.-K."/>
            <person name="Ovreas L."/>
            <person name="Rohde M."/>
            <person name="Galperin M.Y."/>
            <person name="Jogler C."/>
        </authorList>
    </citation>
    <scope>NUCLEOTIDE SEQUENCE [LARGE SCALE GENOMIC DNA]</scope>
    <source>
        <strain evidence="2 3">Pan181</strain>
    </source>
</reference>
<proteinExistence type="predicted"/>
<evidence type="ECO:0000256" key="1">
    <source>
        <dbReference type="SAM" id="Coils"/>
    </source>
</evidence>
<protein>
    <submittedName>
        <fullName evidence="2">Uncharacterized protein</fullName>
    </submittedName>
</protein>
<dbReference type="EMBL" id="CP036278">
    <property type="protein sequence ID" value="QDU57451.1"/>
    <property type="molecule type" value="Genomic_DNA"/>
</dbReference>
<evidence type="ECO:0000313" key="3">
    <source>
        <dbReference type="Proteomes" id="UP000315750"/>
    </source>
</evidence>
<keyword evidence="1" id="KW-0175">Coiled coil</keyword>
<keyword evidence="3" id="KW-1185">Reference proteome</keyword>
<accession>A0A518ARV0</accession>
<dbReference type="KEGG" id="amuc:Pan181_36670"/>
<evidence type="ECO:0000313" key="2">
    <source>
        <dbReference type="EMBL" id="QDU57451.1"/>
    </source>
</evidence>
<dbReference type="RefSeq" id="WP_197528461.1">
    <property type="nucleotide sequence ID" value="NZ_CP036278.1"/>
</dbReference>
<sequence length="56" mass="6369">MDKKAKKRIEVLRKKITQLQQQLAGAKQQMDDPAEVTQYEEQIAAAQAEIEKLKAS</sequence>
<gene>
    <name evidence="2" type="ORF">Pan181_36670</name>
</gene>
<feature type="coiled-coil region" evidence="1">
    <location>
        <begin position="2"/>
        <end position="56"/>
    </location>
</feature>
<dbReference type="Proteomes" id="UP000315750">
    <property type="component" value="Chromosome"/>
</dbReference>